<dbReference type="InterPro" id="IPR005828">
    <property type="entry name" value="MFS_sugar_transport-like"/>
</dbReference>
<dbReference type="Proteomes" id="UP000291084">
    <property type="component" value="Chromosome 3"/>
</dbReference>
<evidence type="ECO:0000256" key="7">
    <source>
        <dbReference type="ARBA" id="ARBA00022989"/>
    </source>
</evidence>
<evidence type="ECO:0000259" key="10">
    <source>
        <dbReference type="PROSITE" id="PS50850"/>
    </source>
</evidence>
<dbReference type="PANTHER" id="PTHR23500">
    <property type="entry name" value="SOLUTE CARRIER FAMILY 2, FACILITATED GLUCOSE TRANSPORTER"/>
    <property type="match status" value="1"/>
</dbReference>
<evidence type="ECO:0000256" key="1">
    <source>
        <dbReference type="ARBA" id="ARBA00004141"/>
    </source>
</evidence>
<keyword evidence="12" id="KW-1185">Reference proteome</keyword>
<reference evidence="11 12" key="1">
    <citation type="journal article" date="2015" name="Sci. Rep.">
        <title>The power of single molecule real-time sequencing technology in the de novo assembly of a eukaryotic genome.</title>
        <authorList>
            <person name="Sakai H."/>
            <person name="Naito K."/>
            <person name="Ogiso-Tanaka E."/>
            <person name="Takahashi Y."/>
            <person name="Iseki K."/>
            <person name="Muto C."/>
            <person name="Satou K."/>
            <person name="Teruya K."/>
            <person name="Shiroma A."/>
            <person name="Shimoji M."/>
            <person name="Hirano T."/>
            <person name="Itoh T."/>
            <person name="Kaga A."/>
            <person name="Tomooka N."/>
        </authorList>
    </citation>
    <scope>NUCLEOTIDE SEQUENCE [LARGE SCALE GENOMIC DNA]</scope>
    <source>
        <strain evidence="12">cv. Shumari</strain>
    </source>
</reference>
<accession>A0A0S3RMK4</accession>
<dbReference type="GO" id="GO:0016020">
    <property type="term" value="C:membrane"/>
    <property type="evidence" value="ECO:0007669"/>
    <property type="project" value="UniProtKB-SubCell"/>
</dbReference>
<dbReference type="EMBL" id="AP015036">
    <property type="protein sequence ID" value="BAT81817.1"/>
    <property type="molecule type" value="Genomic_DNA"/>
</dbReference>
<dbReference type="Pfam" id="PF00083">
    <property type="entry name" value="Sugar_tr"/>
    <property type="match status" value="1"/>
</dbReference>
<dbReference type="PANTHER" id="PTHR23500:SF44">
    <property type="entry name" value="SUGAR TRANSPORT PROTEIN 5"/>
    <property type="match status" value="1"/>
</dbReference>
<keyword evidence="7 9" id="KW-1133">Transmembrane helix</keyword>
<evidence type="ECO:0000256" key="9">
    <source>
        <dbReference type="SAM" id="Phobius"/>
    </source>
</evidence>
<proteinExistence type="inferred from homology"/>
<protein>
    <recommendedName>
        <fullName evidence="10">Major facilitator superfamily (MFS) profile domain-containing protein</fullName>
    </recommendedName>
</protein>
<dbReference type="Gene3D" id="1.20.1250.20">
    <property type="entry name" value="MFS general substrate transporter like domains"/>
    <property type="match status" value="1"/>
</dbReference>
<keyword evidence="8 9" id="KW-0472">Membrane</keyword>
<evidence type="ECO:0000256" key="6">
    <source>
        <dbReference type="ARBA" id="ARBA00022847"/>
    </source>
</evidence>
<dbReference type="SUPFAM" id="SSF103473">
    <property type="entry name" value="MFS general substrate transporter"/>
    <property type="match status" value="1"/>
</dbReference>
<keyword evidence="5 9" id="KW-0812">Transmembrane</keyword>
<sequence>MVVGGFSVDTSSTRGFDGKITLSVLITCIVAASSGLIFGYDIGITGGVTTMKPFLEEFFPSILRKSARAETNAYCVYDNQLFTLFTSSLHLAGLISSLLASRVTTALGRRNTMIFGGCIFFAGGAINGAAQNIFMLILGRILLGFGVGFTNQVIRIYAS</sequence>
<dbReference type="PRINTS" id="PR00171">
    <property type="entry name" value="SUGRTRNSPORT"/>
</dbReference>
<evidence type="ECO:0000256" key="2">
    <source>
        <dbReference type="ARBA" id="ARBA00010992"/>
    </source>
</evidence>
<feature type="domain" description="Major facilitator superfamily (MFS) profile" evidence="10">
    <location>
        <begin position="27"/>
        <end position="159"/>
    </location>
</feature>
<keyword evidence="3" id="KW-0813">Transport</keyword>
<dbReference type="OrthoDB" id="1424633at2759"/>
<organism evidence="11 12">
    <name type="scientific">Vigna angularis var. angularis</name>
    <dbReference type="NCBI Taxonomy" id="157739"/>
    <lineage>
        <taxon>Eukaryota</taxon>
        <taxon>Viridiplantae</taxon>
        <taxon>Streptophyta</taxon>
        <taxon>Embryophyta</taxon>
        <taxon>Tracheophyta</taxon>
        <taxon>Spermatophyta</taxon>
        <taxon>Magnoliopsida</taxon>
        <taxon>eudicotyledons</taxon>
        <taxon>Gunneridae</taxon>
        <taxon>Pentapetalae</taxon>
        <taxon>rosids</taxon>
        <taxon>fabids</taxon>
        <taxon>Fabales</taxon>
        <taxon>Fabaceae</taxon>
        <taxon>Papilionoideae</taxon>
        <taxon>50 kb inversion clade</taxon>
        <taxon>NPAAA clade</taxon>
        <taxon>indigoferoid/millettioid clade</taxon>
        <taxon>Phaseoleae</taxon>
        <taxon>Vigna</taxon>
    </lineage>
</organism>
<feature type="transmembrane region" description="Helical" evidence="9">
    <location>
        <begin position="112"/>
        <end position="130"/>
    </location>
</feature>
<dbReference type="GO" id="GO:0015293">
    <property type="term" value="F:symporter activity"/>
    <property type="evidence" value="ECO:0007669"/>
    <property type="project" value="UniProtKB-KW"/>
</dbReference>
<dbReference type="InterPro" id="IPR020846">
    <property type="entry name" value="MFS_dom"/>
</dbReference>
<evidence type="ECO:0000256" key="4">
    <source>
        <dbReference type="ARBA" id="ARBA00022597"/>
    </source>
</evidence>
<name>A0A0S3RMK4_PHAAN</name>
<comment type="subcellular location">
    <subcellularLocation>
        <location evidence="1">Membrane</location>
        <topology evidence="1">Multi-pass membrane protein</topology>
    </subcellularLocation>
</comment>
<dbReference type="PROSITE" id="PS50850">
    <property type="entry name" value="MFS"/>
    <property type="match status" value="1"/>
</dbReference>
<gene>
    <name evidence="11" type="primary">Vigan.03G170400</name>
    <name evidence="11" type="ORF">VIGAN_03170400</name>
</gene>
<dbReference type="InterPro" id="IPR003663">
    <property type="entry name" value="Sugar/inositol_transpt"/>
</dbReference>
<keyword evidence="6" id="KW-0769">Symport</keyword>
<evidence type="ECO:0000313" key="12">
    <source>
        <dbReference type="Proteomes" id="UP000291084"/>
    </source>
</evidence>
<feature type="transmembrane region" description="Helical" evidence="9">
    <location>
        <begin position="20"/>
        <end position="40"/>
    </location>
</feature>
<comment type="similarity">
    <text evidence="2">Belongs to the major facilitator superfamily. Sugar transporter (TC 2.A.1.1) family.</text>
</comment>
<keyword evidence="4" id="KW-0762">Sugar transport</keyword>
<evidence type="ECO:0000313" key="11">
    <source>
        <dbReference type="EMBL" id="BAT81817.1"/>
    </source>
</evidence>
<dbReference type="AlphaFoldDB" id="A0A0S3RMK4"/>
<evidence type="ECO:0000256" key="8">
    <source>
        <dbReference type="ARBA" id="ARBA00023136"/>
    </source>
</evidence>
<dbReference type="InterPro" id="IPR036259">
    <property type="entry name" value="MFS_trans_sf"/>
</dbReference>
<evidence type="ECO:0000256" key="5">
    <source>
        <dbReference type="ARBA" id="ARBA00022692"/>
    </source>
</evidence>
<feature type="transmembrane region" description="Helical" evidence="9">
    <location>
        <begin position="81"/>
        <end position="100"/>
    </location>
</feature>
<evidence type="ECO:0000256" key="3">
    <source>
        <dbReference type="ARBA" id="ARBA00022448"/>
    </source>
</evidence>
<dbReference type="InterPro" id="IPR045262">
    <property type="entry name" value="STP/PLT_plant"/>
</dbReference>
<dbReference type="GO" id="GO:0015144">
    <property type="term" value="F:carbohydrate transmembrane transporter activity"/>
    <property type="evidence" value="ECO:0007669"/>
    <property type="project" value="InterPro"/>
</dbReference>